<reference evidence="2" key="2">
    <citation type="journal article" date="2015" name="Data Brief">
        <title>Shoot transcriptome of the giant reed, Arundo donax.</title>
        <authorList>
            <person name="Barrero R.A."/>
            <person name="Guerrero F.D."/>
            <person name="Moolhuijzen P."/>
            <person name="Goolsby J.A."/>
            <person name="Tidwell J."/>
            <person name="Bellgard S.E."/>
            <person name="Bellgard M.I."/>
        </authorList>
    </citation>
    <scope>NUCLEOTIDE SEQUENCE</scope>
    <source>
        <tissue evidence="2">Shoot tissue taken approximately 20 cm above the soil surface</tissue>
    </source>
</reference>
<protein>
    <recommendedName>
        <fullName evidence="3">Secreted protein</fullName>
    </recommendedName>
</protein>
<name>A0A0A9AZY1_ARUDO</name>
<sequence>MLFKLLMILYVASLPFLVKTVERISHGTGSSVYISYLPLEILPIPHLPSKFCTSLICHQIKICFPYLSFQSFSG</sequence>
<dbReference type="AlphaFoldDB" id="A0A0A9AZY1"/>
<evidence type="ECO:0008006" key="3">
    <source>
        <dbReference type="Google" id="ProtNLM"/>
    </source>
</evidence>
<keyword evidence="1" id="KW-0732">Signal</keyword>
<proteinExistence type="predicted"/>
<feature type="signal peptide" evidence="1">
    <location>
        <begin position="1"/>
        <end position="20"/>
    </location>
</feature>
<dbReference type="EMBL" id="GBRH01240576">
    <property type="protein sequence ID" value="JAD57319.1"/>
    <property type="molecule type" value="Transcribed_RNA"/>
</dbReference>
<evidence type="ECO:0000313" key="2">
    <source>
        <dbReference type="EMBL" id="JAD57319.1"/>
    </source>
</evidence>
<accession>A0A0A9AZY1</accession>
<feature type="chain" id="PRO_5002042749" description="Secreted protein" evidence="1">
    <location>
        <begin position="21"/>
        <end position="74"/>
    </location>
</feature>
<evidence type="ECO:0000256" key="1">
    <source>
        <dbReference type="SAM" id="SignalP"/>
    </source>
</evidence>
<reference evidence="2" key="1">
    <citation type="submission" date="2014-09" db="EMBL/GenBank/DDBJ databases">
        <authorList>
            <person name="Magalhaes I.L.F."/>
            <person name="Oliveira U."/>
            <person name="Santos F.R."/>
            <person name="Vidigal T.H.D.A."/>
            <person name="Brescovit A.D."/>
            <person name="Santos A.J."/>
        </authorList>
    </citation>
    <scope>NUCLEOTIDE SEQUENCE</scope>
    <source>
        <tissue evidence="2">Shoot tissue taken approximately 20 cm above the soil surface</tissue>
    </source>
</reference>
<organism evidence="2">
    <name type="scientific">Arundo donax</name>
    <name type="common">Giant reed</name>
    <name type="synonym">Donax arundinaceus</name>
    <dbReference type="NCBI Taxonomy" id="35708"/>
    <lineage>
        <taxon>Eukaryota</taxon>
        <taxon>Viridiplantae</taxon>
        <taxon>Streptophyta</taxon>
        <taxon>Embryophyta</taxon>
        <taxon>Tracheophyta</taxon>
        <taxon>Spermatophyta</taxon>
        <taxon>Magnoliopsida</taxon>
        <taxon>Liliopsida</taxon>
        <taxon>Poales</taxon>
        <taxon>Poaceae</taxon>
        <taxon>PACMAD clade</taxon>
        <taxon>Arundinoideae</taxon>
        <taxon>Arundineae</taxon>
        <taxon>Arundo</taxon>
    </lineage>
</organism>